<protein>
    <recommendedName>
        <fullName evidence="1">Glycosyl hydrolase family 95 catalytic domain-containing protein</fullName>
    </recommendedName>
</protein>
<dbReference type="EMBL" id="AORV01000027">
    <property type="protein sequence ID" value="EMS72477.1"/>
    <property type="molecule type" value="Genomic_DNA"/>
</dbReference>
<dbReference type="InterPro" id="IPR054363">
    <property type="entry name" value="GH95_cat"/>
</dbReference>
<dbReference type="PATRIC" id="fig|1195236.3.peg.1901"/>
<feature type="domain" description="Glycosyl hydrolase family 95 catalytic" evidence="1">
    <location>
        <begin position="365"/>
        <end position="635"/>
    </location>
</feature>
<dbReference type="SUPFAM" id="SSF48208">
    <property type="entry name" value="Six-hairpin glycosidases"/>
    <property type="match status" value="1"/>
</dbReference>
<evidence type="ECO:0000313" key="2">
    <source>
        <dbReference type="EMBL" id="EMS72477.1"/>
    </source>
</evidence>
<gene>
    <name evidence="2" type="ORF">CTER_1574</name>
</gene>
<reference evidence="2 3" key="1">
    <citation type="journal article" date="2013" name="Genome Announc.">
        <title>Draft Genome Sequence of the Cellulolytic, Mesophilic, Anaerobic Bacterium Clostridium termitidis Strain CT1112 (DSM 5398).</title>
        <authorList>
            <person name="Lal S."/>
            <person name="Ramachandran U."/>
            <person name="Zhang X."/>
            <person name="Munir R."/>
            <person name="Sparling R."/>
            <person name="Levin D.B."/>
        </authorList>
    </citation>
    <scope>NUCLEOTIDE SEQUENCE [LARGE SCALE GENOMIC DNA]</scope>
    <source>
        <strain evidence="2 3">CT1112</strain>
    </source>
</reference>
<proteinExistence type="predicted"/>
<dbReference type="Pfam" id="PF22124">
    <property type="entry name" value="Glyco_hydro_95_cat"/>
    <property type="match status" value="1"/>
</dbReference>
<dbReference type="AlphaFoldDB" id="S0FKS9"/>
<keyword evidence="3" id="KW-1185">Reference proteome</keyword>
<dbReference type="Proteomes" id="UP000014155">
    <property type="component" value="Unassembled WGS sequence"/>
</dbReference>
<comment type="caution">
    <text evidence="2">The sequence shown here is derived from an EMBL/GenBank/DDBJ whole genome shotgun (WGS) entry which is preliminary data.</text>
</comment>
<dbReference type="STRING" id="1195236.CTER_1574"/>
<accession>S0FKS9</accession>
<dbReference type="Gene3D" id="1.50.10.10">
    <property type="match status" value="1"/>
</dbReference>
<dbReference type="InterPro" id="IPR012341">
    <property type="entry name" value="6hp_glycosidase-like_sf"/>
</dbReference>
<dbReference type="GO" id="GO:0005975">
    <property type="term" value="P:carbohydrate metabolic process"/>
    <property type="evidence" value="ECO:0007669"/>
    <property type="project" value="InterPro"/>
</dbReference>
<dbReference type="InterPro" id="IPR008928">
    <property type="entry name" value="6-hairpin_glycosidase_sf"/>
</dbReference>
<organism evidence="2 3">
    <name type="scientific">Ruminiclostridium cellobioparum subsp. termitidis CT1112</name>
    <dbReference type="NCBI Taxonomy" id="1195236"/>
    <lineage>
        <taxon>Bacteria</taxon>
        <taxon>Bacillati</taxon>
        <taxon>Bacillota</taxon>
        <taxon>Clostridia</taxon>
        <taxon>Eubacteriales</taxon>
        <taxon>Oscillospiraceae</taxon>
        <taxon>Ruminiclostridium</taxon>
    </lineage>
</organism>
<dbReference type="eggNOG" id="COG1554">
    <property type="taxonomic scope" value="Bacteria"/>
</dbReference>
<evidence type="ECO:0000313" key="3">
    <source>
        <dbReference type="Proteomes" id="UP000014155"/>
    </source>
</evidence>
<evidence type="ECO:0000259" key="1">
    <source>
        <dbReference type="Pfam" id="PF22124"/>
    </source>
</evidence>
<sequence length="707" mass="79222">MRSKFLERVKGDVMQKTDSKYNSEKINRYALVTRNSPVLEAPDTKAPLTVGNGEFAFTADITGLQTFYEQYEYFPLCTMAQWGWHSFPVERDYSKLRLKQYESHGRLVGYAADDTGQEQLFKNLRENPHRLNLCNIKLNLKENNRTAVLSDIKNARQKLDLWQGILQSDFTVFNESVSVETCADPEIDAVSACVGSNLARSGRLGVVFAFPYGSPEKKASDWGQEEAHKSEIVHSSSGRVIIKRTLDRDKYYVDIVFGSHAGIEQTGCHQFTLSPAENTGEICFTASFSAQMPANTPGDFHETKGRSSTHWEKFWSSGGAVQLVNSSDSRAAELERRIVLSQYLTAVQCSGTTPPAETGLTCNSWYGKFHLEMHYWHAAQFTLWGKSQLLERSLDWYLKILPQAGKDAENQGYEGARWTKMSDPGGLNAPSSIGVLLVWQQPHPIMLSELCYRARPEMETLKKYRSLVMESADFMVSFLHYDNETGRYVMGPPLIPAQETHAPEDTMNPTYELEYFRWGLKTAVEWQLRLGETPNPRYLDAAAKLSALPAKDGVYLAHENCPETFTKAPFNHDHPSMLAALGVLPGDTVDRGIMENTLKRVLECWDFDSMWGWDFAMMAMCCARLGLTSLAVDLLLADKPKNTYALNGHNSQADREDLPLYLPGNGSLLLAVAMMAAGWEGDGGKSLPGFPDDGSWCVEAEGLLKYI</sequence>
<name>S0FKS9_RUMCE</name>